<accession>A0ACC2JPT1</accession>
<keyword evidence="2" id="KW-1185">Reference proteome</keyword>
<evidence type="ECO:0000313" key="1">
    <source>
        <dbReference type="EMBL" id="KAJ8129282.1"/>
    </source>
</evidence>
<evidence type="ECO:0000313" key="2">
    <source>
        <dbReference type="Proteomes" id="UP001153332"/>
    </source>
</evidence>
<protein>
    <submittedName>
        <fullName evidence="1">Uncharacterized protein</fullName>
    </submittedName>
</protein>
<proteinExistence type="predicted"/>
<sequence length="819" mass="94426">MAGPKKLPPSYEPPHTNCHPSANCEKGFYRVDEQAGGEVHAYSSTLRNEEAGTVIFGYLTTIKEATDAIIKKLDTHADLFMRRWRWSNPKKREELLRNIVPYIAPNPWHCFRYEDNALLTAIPKQVRNPETRHQLLLPWLDLETLKMHPDVLLALLHYRTHYPPQSWAAFDIKQLDLGWKRGYLEVRLARKWVVVHGPRYGEVIDWDVHVSHRADVLGFPRAELLFEAQAYLMTTLRDIVRGVLNGVDETTPARTAKWSQLIDTCEFRRTKELEIWSPYVFPAFSPPPTLDLRQLTSLANARLEANRDHLWQLQCNPAYVRRQMQLFLGTQANTDPGIISRTMLFANHIMREVFNYIMWRWVEIECKKVEEMQRRLRDTIYPGQTVRPEFNKAIRELELMLVNIVNNTTARMLEDITTSKSLPRGLAVRRTLDGGTRIELKEVEKQESGSSPLWCLVHMTTPPDIAHLSLDKALLIYSLESYLSYRNFRESNRVKGRINEFIYRWLADVSAFSEMLVSIRLGRPQPTCADSRGMAGADHREEWWFIANPPRPTEVKAPYHLAERLVRDFFNASPPRGLRDLEWLQYSRATRAGLENFWSSIYDLMTAAIRQLGISEDATRQFLQVITASQSIKYKQVVLAEETKVLAELKQQRKALEAVGQLGESLEKMTMEKTVAKPRRGKTKKRRQGGKKGKVAPAKKETKSQNKAPDSDPASTRALVRITKQALKAMELMFPTNAEEASKGLLWTDFVLAMKDMGFIARHEGGSAVSFETEDKEEIIVFHRPHPDRKIDPVVLQAMGTRMNRRFGWTRENFALGEV</sequence>
<name>A0ACC2JPT1_9PEZI</name>
<reference evidence="1" key="1">
    <citation type="submission" date="2022-12" db="EMBL/GenBank/DDBJ databases">
        <title>Genome Sequence of Lasiodiplodia mahajangana.</title>
        <authorList>
            <person name="Buettner E."/>
        </authorList>
    </citation>
    <scope>NUCLEOTIDE SEQUENCE</scope>
    <source>
        <strain evidence="1">VT137</strain>
    </source>
</reference>
<comment type="caution">
    <text evidence="1">The sequence shown here is derived from an EMBL/GenBank/DDBJ whole genome shotgun (WGS) entry which is preliminary data.</text>
</comment>
<dbReference type="Proteomes" id="UP001153332">
    <property type="component" value="Unassembled WGS sequence"/>
</dbReference>
<gene>
    <name evidence="1" type="ORF">O1611_g4349</name>
</gene>
<organism evidence="1 2">
    <name type="scientific">Lasiodiplodia mahajangana</name>
    <dbReference type="NCBI Taxonomy" id="1108764"/>
    <lineage>
        <taxon>Eukaryota</taxon>
        <taxon>Fungi</taxon>
        <taxon>Dikarya</taxon>
        <taxon>Ascomycota</taxon>
        <taxon>Pezizomycotina</taxon>
        <taxon>Dothideomycetes</taxon>
        <taxon>Dothideomycetes incertae sedis</taxon>
        <taxon>Botryosphaeriales</taxon>
        <taxon>Botryosphaeriaceae</taxon>
        <taxon>Lasiodiplodia</taxon>
    </lineage>
</organism>
<dbReference type="EMBL" id="JAPUUL010000809">
    <property type="protein sequence ID" value="KAJ8129282.1"/>
    <property type="molecule type" value="Genomic_DNA"/>
</dbReference>